<comment type="caution">
    <text evidence="3">The sequence shown here is derived from an EMBL/GenBank/DDBJ whole genome shotgun (WGS) entry which is preliminary data.</text>
</comment>
<evidence type="ECO:0000313" key="3">
    <source>
        <dbReference type="EMBL" id="RAR14324.1"/>
    </source>
</evidence>
<dbReference type="PROSITE" id="PS50127">
    <property type="entry name" value="UBC_2"/>
    <property type="match status" value="1"/>
</dbReference>
<keyword evidence="1" id="KW-0833">Ubl conjugation pathway</keyword>
<dbReference type="SUPFAM" id="SSF54495">
    <property type="entry name" value="UBC-like"/>
    <property type="match status" value="1"/>
</dbReference>
<keyword evidence="4" id="KW-1185">Reference proteome</keyword>
<dbReference type="Gene3D" id="3.10.110.10">
    <property type="entry name" value="Ubiquitin Conjugating Enzyme"/>
    <property type="match status" value="1"/>
</dbReference>
<dbReference type="EMBL" id="QGDH01000023">
    <property type="protein sequence ID" value="RAR14324.1"/>
    <property type="molecule type" value="Genomic_DNA"/>
</dbReference>
<dbReference type="AlphaFoldDB" id="A0A364NAF1"/>
<evidence type="ECO:0000256" key="1">
    <source>
        <dbReference type="ARBA" id="ARBA00022786"/>
    </source>
</evidence>
<dbReference type="STRING" id="183478.A0A364NAF1"/>
<feature type="domain" description="UBC core" evidence="2">
    <location>
        <begin position="3"/>
        <end position="150"/>
    </location>
</feature>
<dbReference type="Pfam" id="PF00179">
    <property type="entry name" value="UQ_con"/>
    <property type="match status" value="1"/>
</dbReference>
<protein>
    <submittedName>
        <fullName evidence="3">Ubiquitin conjugating enzyme</fullName>
    </submittedName>
</protein>
<dbReference type="OrthoDB" id="9978460at2759"/>
<dbReference type="InterPro" id="IPR016135">
    <property type="entry name" value="UBQ-conjugating_enzyme/RWD"/>
</dbReference>
<dbReference type="Proteomes" id="UP000249619">
    <property type="component" value="Unassembled WGS sequence"/>
</dbReference>
<dbReference type="InterPro" id="IPR050113">
    <property type="entry name" value="Ub_conjugating_enzyme"/>
</dbReference>
<dbReference type="SMART" id="SM00212">
    <property type="entry name" value="UBCc"/>
    <property type="match status" value="1"/>
</dbReference>
<evidence type="ECO:0000313" key="4">
    <source>
        <dbReference type="Proteomes" id="UP000249619"/>
    </source>
</evidence>
<evidence type="ECO:0000259" key="2">
    <source>
        <dbReference type="PROSITE" id="PS50127"/>
    </source>
</evidence>
<name>A0A364NAF1_STELY</name>
<sequence>MASTQKRLEKEFHGLRKTPANGYQVELKYGEIFEWLGSLTGLQNSAYEGGTFNFHLQFTDAYPEKPPTLKFTTKIYHPNVDGRTGAVSWKMLGEDWHHNHTVERVLIGLRTLLDHPELESAVEVDIANEYANSRKEFEKHAKEWTERCAMEGSASSGFT</sequence>
<organism evidence="3 4">
    <name type="scientific">Stemphylium lycopersici</name>
    <name type="common">Tomato gray leaf spot disease fungus</name>
    <name type="synonym">Thyrospora lycopersici</name>
    <dbReference type="NCBI Taxonomy" id="183478"/>
    <lineage>
        <taxon>Eukaryota</taxon>
        <taxon>Fungi</taxon>
        <taxon>Dikarya</taxon>
        <taxon>Ascomycota</taxon>
        <taxon>Pezizomycotina</taxon>
        <taxon>Dothideomycetes</taxon>
        <taxon>Pleosporomycetidae</taxon>
        <taxon>Pleosporales</taxon>
        <taxon>Pleosporineae</taxon>
        <taxon>Pleosporaceae</taxon>
        <taxon>Stemphylium</taxon>
    </lineage>
</organism>
<dbReference type="PANTHER" id="PTHR24067">
    <property type="entry name" value="UBIQUITIN-CONJUGATING ENZYME E2"/>
    <property type="match status" value="1"/>
</dbReference>
<gene>
    <name evidence="3" type="ORF">DDE83_002274</name>
</gene>
<reference evidence="4" key="1">
    <citation type="submission" date="2018-05" db="EMBL/GenBank/DDBJ databases">
        <title>Draft genome sequence of Stemphylium lycopersici strain CIDEFI 213.</title>
        <authorList>
            <person name="Medina R."/>
            <person name="Franco M.E.E."/>
            <person name="Lucentini C.G."/>
            <person name="Saparrat M.C.N."/>
            <person name="Balatti P.A."/>
        </authorList>
    </citation>
    <scope>NUCLEOTIDE SEQUENCE [LARGE SCALE GENOMIC DNA]</scope>
    <source>
        <strain evidence="4">CIDEFI 213</strain>
    </source>
</reference>
<dbReference type="InterPro" id="IPR000608">
    <property type="entry name" value="UBC"/>
</dbReference>
<proteinExistence type="predicted"/>
<accession>A0A364NAF1</accession>